<organism evidence="1 2">
    <name type="scientific">Ceratodon purpureus</name>
    <name type="common">Fire moss</name>
    <name type="synonym">Dicranum purpureum</name>
    <dbReference type="NCBI Taxonomy" id="3225"/>
    <lineage>
        <taxon>Eukaryota</taxon>
        <taxon>Viridiplantae</taxon>
        <taxon>Streptophyta</taxon>
        <taxon>Embryophyta</taxon>
        <taxon>Bryophyta</taxon>
        <taxon>Bryophytina</taxon>
        <taxon>Bryopsida</taxon>
        <taxon>Dicranidae</taxon>
        <taxon>Pseudoditrichales</taxon>
        <taxon>Ditrichaceae</taxon>
        <taxon>Ceratodon</taxon>
    </lineage>
</organism>
<name>A0A8T0ILK0_CERPU</name>
<proteinExistence type="predicted"/>
<dbReference type="EMBL" id="CM026423">
    <property type="protein sequence ID" value="KAG0583789.1"/>
    <property type="molecule type" value="Genomic_DNA"/>
</dbReference>
<dbReference type="Proteomes" id="UP000822688">
    <property type="component" value="Chromosome 3"/>
</dbReference>
<protein>
    <submittedName>
        <fullName evidence="1">Uncharacterized protein</fullName>
    </submittedName>
</protein>
<evidence type="ECO:0000313" key="1">
    <source>
        <dbReference type="EMBL" id="KAG0583789.1"/>
    </source>
</evidence>
<sequence length="86" mass="10192">MLHRIIQRRKKRSKNKFFWDEGFDLWCPCPIQLQKGSQYHLSHLNNFMIKSPLKKDRHPLKVYINAFGDTPNSWICPGSFLATLGF</sequence>
<reference evidence="1" key="1">
    <citation type="submission" date="2020-06" db="EMBL/GenBank/DDBJ databases">
        <title>WGS assembly of Ceratodon purpureus strain R40.</title>
        <authorList>
            <person name="Carey S.B."/>
            <person name="Jenkins J."/>
            <person name="Shu S."/>
            <person name="Lovell J.T."/>
            <person name="Sreedasyam A."/>
            <person name="Maumus F."/>
            <person name="Tiley G.P."/>
            <person name="Fernandez-Pozo N."/>
            <person name="Barry K."/>
            <person name="Chen C."/>
            <person name="Wang M."/>
            <person name="Lipzen A."/>
            <person name="Daum C."/>
            <person name="Saski C.A."/>
            <person name="Payton A.C."/>
            <person name="Mcbreen J.C."/>
            <person name="Conrad R.E."/>
            <person name="Kollar L.M."/>
            <person name="Olsson S."/>
            <person name="Huttunen S."/>
            <person name="Landis J.B."/>
            <person name="Wickett N.J."/>
            <person name="Johnson M.G."/>
            <person name="Rensing S.A."/>
            <person name="Grimwood J."/>
            <person name="Schmutz J."/>
            <person name="Mcdaniel S.F."/>
        </authorList>
    </citation>
    <scope>NUCLEOTIDE SEQUENCE</scope>
    <source>
        <strain evidence="1">R40</strain>
    </source>
</reference>
<evidence type="ECO:0000313" key="2">
    <source>
        <dbReference type="Proteomes" id="UP000822688"/>
    </source>
</evidence>
<dbReference type="AlphaFoldDB" id="A0A8T0ILK0"/>
<comment type="caution">
    <text evidence="1">The sequence shown here is derived from an EMBL/GenBank/DDBJ whole genome shotgun (WGS) entry which is preliminary data.</text>
</comment>
<keyword evidence="2" id="KW-1185">Reference proteome</keyword>
<accession>A0A8T0ILK0</accession>
<gene>
    <name evidence="1" type="ORF">KC19_3G163200</name>
</gene>